<feature type="domain" description="Hydantoinase A/oxoprolinase" evidence="1">
    <location>
        <begin position="213"/>
        <end position="489"/>
    </location>
</feature>
<dbReference type="GO" id="GO:0006749">
    <property type="term" value="P:glutathione metabolic process"/>
    <property type="evidence" value="ECO:0007669"/>
    <property type="project" value="TreeGrafter"/>
</dbReference>
<sequence>MSKSSTYYLGIDTGGTFTDFVLLHENTLKIHKCLSIPDAPEQAILQGIKFLGLDSLAAEAQFYIVHGSTVATNAILEGKGVAVVFVTNRGFADMLSIGRQTRRELYNLQPQPQPAPVAKSFCLETGGRVNADGSVVEPLNEIDIQTLLTQIESLQQAGDGSWASAKAIAINLLFSYIDSHFEIELEKHISQRFPELFISRSSDVLPEYKEYERGMTTWLNSYVGPLVERYIQKLCSGVAGASVSVMQSSGGTIAAEQAGKQAVQMVLSGPAGGLAAAKYIGQLCGQTRLLTFDMGGTSTDVAMIDGELELTNEGMIGPYPVAIPMVDMHTIGAGGGSIASIDAGGLLKVGPESAGADPGPACYGRGGLHATVTDANLLLGRLREDAFLGGGMALDRQAASEAIQKIAAPLELSIEQAALGIINLANEHMVQALRMMSIQRGIDPRQLSLVSFGGAGGLHVCALAEALDMQHAIVPVHGGVLSALGMLVAPKSRRLSQTIARALNACDEQELRQHFTRLEDAGRAALIAEGAAATEIEIEYSVDLRYQGQAYYINVPWQTSGQASEPASIASEQAFHKLHQQRYGHALEVELELVNIRVAVICSSEKITLTPASVNKQGLSQEVRLAGIDRPVDVIERESMVVGEEITGPVLITEMVATTFVDTGWYLKMDETGNILLTRVM</sequence>
<organism evidence="3">
    <name type="scientific">hydrothermal vent metagenome</name>
    <dbReference type="NCBI Taxonomy" id="652676"/>
    <lineage>
        <taxon>unclassified sequences</taxon>
        <taxon>metagenomes</taxon>
        <taxon>ecological metagenomes</taxon>
    </lineage>
</organism>
<dbReference type="PANTHER" id="PTHR11365">
    <property type="entry name" value="5-OXOPROLINASE RELATED"/>
    <property type="match status" value="1"/>
</dbReference>
<gene>
    <name evidence="3" type="ORF">MNBD_GAMMA21-1921</name>
</gene>
<evidence type="ECO:0000259" key="1">
    <source>
        <dbReference type="Pfam" id="PF01968"/>
    </source>
</evidence>
<dbReference type="PANTHER" id="PTHR11365:SF23">
    <property type="entry name" value="HYPOTHETICAL 5-OXOPROLINASE (EUROFUNG)-RELATED"/>
    <property type="match status" value="1"/>
</dbReference>
<dbReference type="SUPFAM" id="SSF53067">
    <property type="entry name" value="Actin-like ATPase domain"/>
    <property type="match status" value="1"/>
</dbReference>
<dbReference type="InterPro" id="IPR002821">
    <property type="entry name" value="Hydantoinase_A"/>
</dbReference>
<dbReference type="InterPro" id="IPR008040">
    <property type="entry name" value="Hydant_A_N"/>
</dbReference>
<dbReference type="InterPro" id="IPR045079">
    <property type="entry name" value="Oxoprolinase-like"/>
</dbReference>
<dbReference type="GO" id="GO:0005829">
    <property type="term" value="C:cytosol"/>
    <property type="evidence" value="ECO:0007669"/>
    <property type="project" value="TreeGrafter"/>
</dbReference>
<keyword evidence="3" id="KW-0378">Hydrolase</keyword>
<evidence type="ECO:0000259" key="2">
    <source>
        <dbReference type="Pfam" id="PF05378"/>
    </source>
</evidence>
<protein>
    <submittedName>
        <fullName evidence="3">N-methylhydantoinase A</fullName>
        <ecNumber evidence="3">3.5.2.14</ecNumber>
    </submittedName>
</protein>
<reference evidence="3" key="1">
    <citation type="submission" date="2018-06" db="EMBL/GenBank/DDBJ databases">
        <authorList>
            <person name="Zhirakovskaya E."/>
        </authorList>
    </citation>
    <scope>NUCLEOTIDE SEQUENCE</scope>
</reference>
<evidence type="ECO:0000313" key="3">
    <source>
        <dbReference type="EMBL" id="VAW90632.1"/>
    </source>
</evidence>
<dbReference type="GO" id="GO:0047423">
    <property type="term" value="F:N-methylhydantoinase (ATP-hydrolyzing) activity"/>
    <property type="evidence" value="ECO:0007669"/>
    <property type="project" value="UniProtKB-EC"/>
</dbReference>
<name>A0A3B0ZT51_9ZZZZ</name>
<proteinExistence type="predicted"/>
<dbReference type="GO" id="GO:0017168">
    <property type="term" value="F:5-oxoprolinase (ATP-hydrolyzing) activity"/>
    <property type="evidence" value="ECO:0007669"/>
    <property type="project" value="TreeGrafter"/>
</dbReference>
<dbReference type="EC" id="3.5.2.14" evidence="3"/>
<dbReference type="EMBL" id="UOFR01000002">
    <property type="protein sequence ID" value="VAW90632.1"/>
    <property type="molecule type" value="Genomic_DNA"/>
</dbReference>
<feature type="domain" description="Hydantoinase/oxoprolinase N-terminal" evidence="2">
    <location>
        <begin position="9"/>
        <end position="190"/>
    </location>
</feature>
<dbReference type="Pfam" id="PF01968">
    <property type="entry name" value="Hydantoinase_A"/>
    <property type="match status" value="1"/>
</dbReference>
<dbReference type="InterPro" id="IPR043129">
    <property type="entry name" value="ATPase_NBD"/>
</dbReference>
<dbReference type="Pfam" id="PF05378">
    <property type="entry name" value="Hydant_A_N"/>
    <property type="match status" value="1"/>
</dbReference>
<dbReference type="AlphaFoldDB" id="A0A3B0ZT51"/>
<accession>A0A3B0ZT51</accession>